<dbReference type="Gene3D" id="3.40.50.150">
    <property type="entry name" value="Vaccinia Virus protein VP39"/>
    <property type="match status" value="1"/>
</dbReference>
<dbReference type="Proteomes" id="UP000664904">
    <property type="component" value="Plasmid unnamed5"/>
</dbReference>
<keyword evidence="5 6" id="KW-0694">RNA-binding</keyword>
<dbReference type="PRINTS" id="PR02008">
    <property type="entry name" value="RCMTFAMILY"/>
</dbReference>
<dbReference type="PANTHER" id="PTHR22807">
    <property type="entry name" value="NOP2 YEAST -RELATED NOL1/NOP2/FMU SUN DOMAIN-CONTAINING"/>
    <property type="match status" value="1"/>
</dbReference>
<evidence type="ECO:0000256" key="5">
    <source>
        <dbReference type="ARBA" id="ARBA00022884"/>
    </source>
</evidence>
<evidence type="ECO:0000259" key="7">
    <source>
        <dbReference type="PROSITE" id="PS51686"/>
    </source>
</evidence>
<comment type="similarity">
    <text evidence="1 6">Belongs to the class I-like SAM-binding methyltransferase superfamily. RsmB/NOP family.</text>
</comment>
<evidence type="ECO:0000256" key="4">
    <source>
        <dbReference type="ARBA" id="ARBA00022691"/>
    </source>
</evidence>
<reference evidence="8" key="1">
    <citation type="submission" date="2021-03" db="EMBL/GenBank/DDBJ databases">
        <title>Complete Genome of Pseudoalteromonas xiamenensis STKMTI.2, a new potential marine bacterium producing anti-Vibrio compounds.</title>
        <authorList>
            <person name="Handayani D.P."/>
            <person name="Isnansetyo A."/>
            <person name="Istiqomah I."/>
            <person name="Jumina J."/>
        </authorList>
    </citation>
    <scope>NUCLEOTIDE SEQUENCE</scope>
    <source>
        <strain evidence="8">STKMTI.2</strain>
        <plasmid evidence="8">unnamed5</plasmid>
    </source>
</reference>
<evidence type="ECO:0000256" key="3">
    <source>
        <dbReference type="ARBA" id="ARBA00022679"/>
    </source>
</evidence>
<evidence type="ECO:0000313" key="9">
    <source>
        <dbReference type="Proteomes" id="UP000664904"/>
    </source>
</evidence>
<dbReference type="KEGG" id="pxi:J5O05_18165"/>
<geneLocation type="plasmid" evidence="8 9">
    <name>unnamed5</name>
</geneLocation>
<feature type="binding site" evidence="6">
    <location>
        <position position="289"/>
    </location>
    <ligand>
        <name>S-adenosyl-L-methionine</name>
        <dbReference type="ChEBI" id="CHEBI:59789"/>
    </ligand>
</feature>
<evidence type="ECO:0000313" key="8">
    <source>
        <dbReference type="EMBL" id="QTH73427.1"/>
    </source>
</evidence>
<protein>
    <submittedName>
        <fullName evidence="8">RsmB/NOP family class I SAM-dependent RNA methyltransferase</fullName>
    </submittedName>
</protein>
<dbReference type="AlphaFoldDB" id="A0A975DKM0"/>
<feature type="binding site" evidence="6">
    <location>
        <position position="244"/>
    </location>
    <ligand>
        <name>S-adenosyl-L-methionine</name>
        <dbReference type="ChEBI" id="CHEBI:59789"/>
    </ligand>
</feature>
<feature type="active site" description="Nucleophile" evidence="6">
    <location>
        <position position="342"/>
    </location>
</feature>
<dbReference type="GO" id="GO:0001510">
    <property type="term" value="P:RNA methylation"/>
    <property type="evidence" value="ECO:0007669"/>
    <property type="project" value="InterPro"/>
</dbReference>
<keyword evidence="3 6" id="KW-0808">Transferase</keyword>
<gene>
    <name evidence="8" type="ORF">J5O05_18165</name>
</gene>
<dbReference type="GO" id="GO:0003723">
    <property type="term" value="F:RNA binding"/>
    <property type="evidence" value="ECO:0007669"/>
    <property type="project" value="UniProtKB-UniRule"/>
</dbReference>
<keyword evidence="9" id="KW-1185">Reference proteome</keyword>
<keyword evidence="8" id="KW-0614">Plasmid</keyword>
<dbReference type="InterPro" id="IPR029063">
    <property type="entry name" value="SAM-dependent_MTases_sf"/>
</dbReference>
<evidence type="ECO:0000256" key="2">
    <source>
        <dbReference type="ARBA" id="ARBA00022603"/>
    </source>
</evidence>
<dbReference type="CDD" id="cd02440">
    <property type="entry name" value="AdoMet_MTases"/>
    <property type="match status" value="1"/>
</dbReference>
<evidence type="ECO:0000256" key="1">
    <source>
        <dbReference type="ARBA" id="ARBA00007494"/>
    </source>
</evidence>
<dbReference type="Pfam" id="PF01189">
    <property type="entry name" value="Methyltr_RsmB-F"/>
    <property type="match status" value="1"/>
</dbReference>
<dbReference type="Pfam" id="PF22458">
    <property type="entry name" value="RsmF-B_ferredox"/>
    <property type="match status" value="1"/>
</dbReference>
<dbReference type="InterPro" id="IPR023267">
    <property type="entry name" value="RCMT"/>
</dbReference>
<dbReference type="PROSITE" id="PS51686">
    <property type="entry name" value="SAM_MT_RSMB_NOP"/>
    <property type="match status" value="1"/>
</dbReference>
<sequence length="391" mass="43756">MSNRYLIEQILSTLATVESDQIYADKLIETTLRNHPEWNGAERGEYVTTCYGMLSQKRKLEAAVGSNSLWAMWAAFQLLNGKALPDYDEVEDITVERIEANLADASESAFLSYPEWLHEKAKAEYGEKWPAIAKAMNSRPNTYLRCNTLKGSAAELQQKLELERTQTTLEGDDALLVDSGANIFKTKAFQDGWFEMQDVGSQRIAPLLDVRPGLRVVDACSGSGGKSLHLAALMNNKGYVLAMDIHEHKLQTLKKRAKRAGIHMIETRVIKNSKTVKRLKDKFDRVLLDVPCTGSGVFKRNPDAKWNLSEQGLLELTQLQSEILQRYSQMCKVGGKLVYATCSILPEENRAQVEAFLANNANFKLAEEMKLLPGVNTEGDGFYAAVLERAE</sequence>
<dbReference type="InterPro" id="IPR001678">
    <property type="entry name" value="MeTrfase_RsmB-F_NOP2_dom"/>
</dbReference>
<accession>A0A975DKM0</accession>
<keyword evidence="4 6" id="KW-0949">S-adenosyl-L-methionine</keyword>
<dbReference type="PROSITE" id="PS01153">
    <property type="entry name" value="NOL1_NOP2_SUN"/>
    <property type="match status" value="1"/>
</dbReference>
<dbReference type="SUPFAM" id="SSF53335">
    <property type="entry name" value="S-adenosyl-L-methionine-dependent methyltransferases"/>
    <property type="match status" value="1"/>
</dbReference>
<dbReference type="InterPro" id="IPR049560">
    <property type="entry name" value="MeTrfase_RsmB-F_NOP2_cat"/>
</dbReference>
<dbReference type="InterPro" id="IPR018314">
    <property type="entry name" value="RsmB/NOL1/NOP2-like_CS"/>
</dbReference>
<evidence type="ECO:0000256" key="6">
    <source>
        <dbReference type="PROSITE-ProRule" id="PRU01023"/>
    </source>
</evidence>
<dbReference type="InterPro" id="IPR054728">
    <property type="entry name" value="RsmB-like_ferredoxin"/>
</dbReference>
<feature type="domain" description="SAM-dependent MTase RsmB/NOP-type" evidence="7">
    <location>
        <begin position="132"/>
        <end position="391"/>
    </location>
</feature>
<dbReference type="RefSeq" id="WP_208845039.1">
    <property type="nucleotide sequence ID" value="NZ_CP072135.1"/>
</dbReference>
<keyword evidence="2 6" id="KW-0489">Methyltransferase</keyword>
<comment type="caution">
    <text evidence="6">Lacks conserved residue(s) required for the propagation of feature annotation.</text>
</comment>
<name>A0A975DKM0_9GAMM</name>
<dbReference type="PANTHER" id="PTHR22807:SF53">
    <property type="entry name" value="RIBOSOMAL RNA SMALL SUBUNIT METHYLTRANSFERASE B-RELATED"/>
    <property type="match status" value="1"/>
</dbReference>
<proteinExistence type="inferred from homology"/>
<dbReference type="EMBL" id="CP072135">
    <property type="protein sequence ID" value="QTH73427.1"/>
    <property type="molecule type" value="Genomic_DNA"/>
</dbReference>
<dbReference type="GO" id="GO:0008173">
    <property type="term" value="F:RNA methyltransferase activity"/>
    <property type="evidence" value="ECO:0007669"/>
    <property type="project" value="InterPro"/>
</dbReference>
<organism evidence="8 9">
    <name type="scientific">Pseudoalteromonas xiamenensis</name>
    <dbReference type="NCBI Taxonomy" id="882626"/>
    <lineage>
        <taxon>Bacteria</taxon>
        <taxon>Pseudomonadati</taxon>
        <taxon>Pseudomonadota</taxon>
        <taxon>Gammaproteobacteria</taxon>
        <taxon>Alteromonadales</taxon>
        <taxon>Pseudoalteromonadaceae</taxon>
        <taxon>Pseudoalteromonas</taxon>
    </lineage>
</organism>